<dbReference type="OMA" id="HHHLSNF"/>
<organism evidence="2 3">
    <name type="scientific">Tetracentron sinense</name>
    <name type="common">Spur-leaf</name>
    <dbReference type="NCBI Taxonomy" id="13715"/>
    <lineage>
        <taxon>Eukaryota</taxon>
        <taxon>Viridiplantae</taxon>
        <taxon>Streptophyta</taxon>
        <taxon>Embryophyta</taxon>
        <taxon>Tracheophyta</taxon>
        <taxon>Spermatophyta</taxon>
        <taxon>Magnoliopsida</taxon>
        <taxon>Trochodendrales</taxon>
        <taxon>Trochodendraceae</taxon>
        <taxon>Tetracentron</taxon>
    </lineage>
</organism>
<dbReference type="Proteomes" id="UP000655225">
    <property type="component" value="Unassembled WGS sequence"/>
</dbReference>
<feature type="region of interest" description="Disordered" evidence="1">
    <location>
        <begin position="58"/>
        <end position="91"/>
    </location>
</feature>
<evidence type="ECO:0000313" key="2">
    <source>
        <dbReference type="EMBL" id="KAF8380331.1"/>
    </source>
</evidence>
<sequence>MEIVTEGPPLTDLVAVLEQATLMAQHLPSTTDPSQIQQACSSLQNARHHLGAFLARFQSPEPHADENSVSSAAVEDEPMQDGDDEAEAEGNSKFIMDKVEERMRNCVLQNKRRKLPLLPSSVPEADQRHSNDNELIQPFLGFDPQQTRSQSFDLVFQFHG</sequence>
<dbReference type="OrthoDB" id="74991at2759"/>
<dbReference type="PANTHER" id="PTHR37697">
    <property type="entry name" value="AP2-LIKE ETHYLENE-RESPONSIVE TRANSCRIPTION FACTOR SNZ"/>
    <property type="match status" value="1"/>
</dbReference>
<name>A0A834YDV2_TETSI</name>
<reference evidence="2 3" key="1">
    <citation type="submission" date="2020-04" db="EMBL/GenBank/DDBJ databases">
        <title>Plant Genome Project.</title>
        <authorList>
            <person name="Zhang R.-G."/>
        </authorList>
    </citation>
    <scope>NUCLEOTIDE SEQUENCE [LARGE SCALE GENOMIC DNA]</scope>
    <source>
        <strain evidence="2">YNK0</strain>
        <tissue evidence="2">Leaf</tissue>
    </source>
</reference>
<evidence type="ECO:0000313" key="3">
    <source>
        <dbReference type="Proteomes" id="UP000655225"/>
    </source>
</evidence>
<proteinExistence type="predicted"/>
<gene>
    <name evidence="2" type="ORF">HHK36_027815</name>
</gene>
<comment type="caution">
    <text evidence="2">The sequence shown here is derived from an EMBL/GenBank/DDBJ whole genome shotgun (WGS) entry which is preliminary data.</text>
</comment>
<protein>
    <submittedName>
        <fullName evidence="2">Uncharacterized protein</fullName>
    </submittedName>
</protein>
<evidence type="ECO:0000256" key="1">
    <source>
        <dbReference type="SAM" id="MobiDB-lite"/>
    </source>
</evidence>
<dbReference type="AlphaFoldDB" id="A0A834YDV2"/>
<accession>A0A834YDV2</accession>
<dbReference type="PANTHER" id="PTHR37697:SF2">
    <property type="entry name" value="AP2-LIKE ETHYLENE-RESPONSIVE TRANSCRIPTION FACTOR SNZ"/>
    <property type="match status" value="1"/>
</dbReference>
<dbReference type="EMBL" id="JABCRI010000021">
    <property type="protein sequence ID" value="KAF8380331.1"/>
    <property type="molecule type" value="Genomic_DNA"/>
</dbReference>
<keyword evidence="3" id="KW-1185">Reference proteome</keyword>
<feature type="compositionally biased region" description="Acidic residues" evidence="1">
    <location>
        <begin position="74"/>
        <end position="88"/>
    </location>
</feature>